<keyword evidence="2" id="KW-0677">Repeat</keyword>
<comment type="caution">
    <text evidence="5">The sequence shown here is derived from an EMBL/GenBank/DDBJ whole genome shotgun (WGS) entry which is preliminary data.</text>
</comment>
<feature type="domain" description="HYR" evidence="4">
    <location>
        <begin position="1330"/>
        <end position="1413"/>
    </location>
</feature>
<dbReference type="Proteomes" id="UP000326994">
    <property type="component" value="Unassembled WGS sequence"/>
</dbReference>
<dbReference type="InterPro" id="IPR026444">
    <property type="entry name" value="Secre_tail"/>
</dbReference>
<dbReference type="PROSITE" id="PS50825">
    <property type="entry name" value="HYR"/>
    <property type="match status" value="5"/>
</dbReference>
<dbReference type="EMBL" id="BKCF01000007">
    <property type="protein sequence ID" value="GEQ87293.1"/>
    <property type="molecule type" value="Genomic_DNA"/>
</dbReference>
<keyword evidence="6" id="KW-1185">Reference proteome</keyword>
<sequence length="1503" mass="158405">MKNDYSVNVLFVLLFSLSSLILNATTNNVAFSETFSDIEDCNISITCPPNQTESATPSCTFQIPDYTGLATVNDACASPTFTQNPPAGTMVSLGAYTITISADDGTNSVNCDFDILVIDTTSPTLTCPIDQVEIFDENCQFVLLDYTSLGSATDSCSPGSIPITQTPLPGTVVSGTTTIFLFATDQAGNTGACTFDIIASDITPPTIICPADRDESANLNCEFVIPDYSGLATANDNCGTPTFSQIPIPGTIVGLGVTLITMSATDGVNSSPCTFNITVNDNSPPIVVCPENQLEDFDINCEFILPDYTNMAVVTDACHPGPYILSQTPPEGTVIYGNTVVTIFAEDNVGNIGSCAFQVIQNDVTPPVIACPSNQTEEVNADNCMFVVPDYSGLAVASDNCNDVLIITQSPAAGSMVGLGTTTITLTANDLNNQTSCTFDILVEDTTAPNAVCASPFNVSLDAAGIATITAADVDGGSTDFCDISLMTIDITSFTCDDLGPNAVTLTVEDNYGNISHCTTTVNVQDPLFVCNQPPVALCQPVIVSANENCEGEATAADFDAGSFDPDGMATIITVSPEGPYPLGITNITLTIDDGAFVATCNTTITVEDTTPPIMTCLDNQVESTTINCEFVIPDYRLQAMASDNCNTLTVTQIPAPGTVVSLGTTEIEITANDGSNEITCSFDLSVVDNTAPTAICQNITIQLDANGIAVIDANDINGGSTDNCGTVSVAISNSTFTCNDIGENTVVFTITDNAGLTSECNAIVTVEDNIAPQVVCQNVTVVLDANNEAQITVADIDAGSTDNCAIVEYTLDIIDFDCSMVGDNEVTLTVTDVSGNTSSCLAIVTVEDATPPTMTCLDNQVESTTMNCEFVIPDYRLQAMASDNCNTLTVTQIPAPGTVVSLGTTEIEITANDGSNEITCSFDLSVVDNTTPTAICQNITIQLDANGIAVIDANDINGGSIDNCGTVSVAISNTTFTCNDIGENTIVFTVTDNAGLTSECNAIVTVEDNIAPQVVCQNVTVVLDANNEAQITVADIDAGSTDNCAIVEYTLDITDFDCSMVGDNEVTLTVTDFSGNVSNCTAIVTVQDTQLPVAICQNITVQLDEYGIATISPSEIDNGSTDNCANYTLSVDVDTFDCSNLGANEVFFTITDVQGNTATCLSIVTVEDVLPPVLNCQNITRSLNSDYEVFIDIYDISIDILDNCSIVSTEISVDTFNCSNLGENEVTIVAIDQSGNESTCTVTVMIEEGVFAPNAVCESVTVPLQQDGTATVMAINFDAGSTGTRCFNPFSIDRDFFTCDDIGAPIQIEFTVYNAAGETDTCIAFVNVIDGLAPQVFCPENQSVVSNGPYSLPDYFATGEAIATDNCSSNVITSQDPDPGTLLEQGVHTITLTAEDMNGFEEECEFTVYIDDILGADNPQVSLETLIMYPNPANQIINISNPQFIDIKEVTIYDISGRAIINKRISEMNELLTIDVSNLQSATYMVIITTNKGQVVKQLAKE</sequence>
<evidence type="ECO:0000256" key="1">
    <source>
        <dbReference type="ARBA" id="ARBA00022729"/>
    </source>
</evidence>
<dbReference type="OrthoDB" id="9805017at2"/>
<gene>
    <name evidence="5" type="ORF">ULMS_28010</name>
</gene>
<organism evidence="5 6">
    <name type="scientific">Patiriisocius marinistellae</name>
    <dbReference type="NCBI Taxonomy" id="2494560"/>
    <lineage>
        <taxon>Bacteria</taxon>
        <taxon>Pseudomonadati</taxon>
        <taxon>Bacteroidota</taxon>
        <taxon>Flavobacteriia</taxon>
        <taxon>Flavobacteriales</taxon>
        <taxon>Flavobacteriaceae</taxon>
        <taxon>Patiriisocius</taxon>
    </lineage>
</organism>
<reference evidence="5 6" key="1">
    <citation type="submission" date="2019-08" db="EMBL/GenBank/DDBJ databases">
        <title>Ulvibacter marinistellae sp. nov., isolated from a starfish, Patiria pectinifera.</title>
        <authorList>
            <person name="Kawano K."/>
            <person name="Ushijima N."/>
            <person name="Kihara M."/>
            <person name="Itoh H."/>
        </authorList>
    </citation>
    <scope>NUCLEOTIDE SEQUENCE [LARGE SCALE GENOMIC DNA]</scope>
    <source>
        <strain evidence="5 6">KK4</strain>
    </source>
</reference>
<feature type="domain" description="HYR" evidence="4">
    <location>
        <begin position="118"/>
        <end position="201"/>
    </location>
</feature>
<evidence type="ECO:0000259" key="4">
    <source>
        <dbReference type="PROSITE" id="PS50825"/>
    </source>
</evidence>
<feature type="chain" id="PRO_5023891263" description="HYR domain-containing protein" evidence="3">
    <location>
        <begin position="25"/>
        <end position="1503"/>
    </location>
</feature>
<feature type="domain" description="HYR" evidence="4">
    <location>
        <begin position="1168"/>
        <end position="1249"/>
    </location>
</feature>
<dbReference type="NCBIfam" id="TIGR04183">
    <property type="entry name" value="Por_Secre_tail"/>
    <property type="match status" value="1"/>
</dbReference>
<evidence type="ECO:0000313" key="6">
    <source>
        <dbReference type="Proteomes" id="UP000326994"/>
    </source>
</evidence>
<evidence type="ECO:0000256" key="3">
    <source>
        <dbReference type="SAM" id="SignalP"/>
    </source>
</evidence>
<dbReference type="RefSeq" id="WP_151895211.1">
    <property type="nucleotide sequence ID" value="NZ_BKCF01000007.1"/>
</dbReference>
<evidence type="ECO:0000313" key="5">
    <source>
        <dbReference type="EMBL" id="GEQ87293.1"/>
    </source>
</evidence>
<proteinExistence type="predicted"/>
<name>A0A5J4FYX5_9FLAO</name>
<feature type="domain" description="HYR" evidence="4">
    <location>
        <begin position="279"/>
        <end position="363"/>
    </location>
</feature>
<dbReference type="Pfam" id="PF18962">
    <property type="entry name" value="Por_Secre_tail"/>
    <property type="match status" value="1"/>
</dbReference>
<evidence type="ECO:0000256" key="2">
    <source>
        <dbReference type="ARBA" id="ARBA00022737"/>
    </source>
</evidence>
<accession>A0A5J4FYX5</accession>
<dbReference type="PANTHER" id="PTHR24273">
    <property type="entry name" value="FI04643P-RELATED"/>
    <property type="match status" value="1"/>
</dbReference>
<feature type="domain" description="HYR" evidence="4">
    <location>
        <begin position="364"/>
        <end position="445"/>
    </location>
</feature>
<protein>
    <recommendedName>
        <fullName evidence="4">HYR domain-containing protein</fullName>
    </recommendedName>
</protein>
<dbReference type="PANTHER" id="PTHR24273:SF32">
    <property type="entry name" value="HYALIN"/>
    <property type="match status" value="1"/>
</dbReference>
<dbReference type="InterPro" id="IPR003410">
    <property type="entry name" value="HYR_dom"/>
</dbReference>
<feature type="signal peptide" evidence="3">
    <location>
        <begin position="1"/>
        <end position="24"/>
    </location>
</feature>
<dbReference type="Pfam" id="PF02494">
    <property type="entry name" value="HYR"/>
    <property type="match status" value="6"/>
</dbReference>
<keyword evidence="1 3" id="KW-0732">Signal</keyword>